<keyword evidence="4" id="KW-0804">Transcription</keyword>
<evidence type="ECO:0000256" key="1">
    <source>
        <dbReference type="ARBA" id="ARBA00004123"/>
    </source>
</evidence>
<organism evidence="8 9">
    <name type="scientific">Trapa incisa</name>
    <dbReference type="NCBI Taxonomy" id="236973"/>
    <lineage>
        <taxon>Eukaryota</taxon>
        <taxon>Viridiplantae</taxon>
        <taxon>Streptophyta</taxon>
        <taxon>Embryophyta</taxon>
        <taxon>Tracheophyta</taxon>
        <taxon>Spermatophyta</taxon>
        <taxon>Magnoliopsida</taxon>
        <taxon>eudicotyledons</taxon>
        <taxon>Gunneridae</taxon>
        <taxon>Pentapetalae</taxon>
        <taxon>rosids</taxon>
        <taxon>malvids</taxon>
        <taxon>Myrtales</taxon>
        <taxon>Lythraceae</taxon>
        <taxon>Trapa</taxon>
    </lineage>
</organism>
<dbReference type="InterPro" id="IPR036093">
    <property type="entry name" value="NAC_dom_sf"/>
</dbReference>
<dbReference type="Pfam" id="PF02365">
    <property type="entry name" value="NAM"/>
    <property type="match status" value="1"/>
</dbReference>
<dbReference type="Proteomes" id="UP001345219">
    <property type="component" value="Chromosome 15"/>
</dbReference>
<keyword evidence="9" id="KW-1185">Reference proteome</keyword>
<evidence type="ECO:0000256" key="4">
    <source>
        <dbReference type="ARBA" id="ARBA00023163"/>
    </source>
</evidence>
<keyword evidence="2" id="KW-0805">Transcription regulation</keyword>
<dbReference type="Gene3D" id="2.170.150.80">
    <property type="entry name" value="NAC domain"/>
    <property type="match status" value="1"/>
</dbReference>
<dbReference type="InterPro" id="IPR003441">
    <property type="entry name" value="NAC-dom"/>
</dbReference>
<evidence type="ECO:0000256" key="2">
    <source>
        <dbReference type="ARBA" id="ARBA00023015"/>
    </source>
</evidence>
<comment type="caution">
    <text evidence="8">The sequence shown here is derived from an EMBL/GenBank/DDBJ whole genome shotgun (WGS) entry which is preliminary data.</text>
</comment>
<evidence type="ECO:0000259" key="7">
    <source>
        <dbReference type="PROSITE" id="PS51005"/>
    </source>
</evidence>
<evidence type="ECO:0000256" key="6">
    <source>
        <dbReference type="SAM" id="MobiDB-lite"/>
    </source>
</evidence>
<dbReference type="SUPFAM" id="SSF101941">
    <property type="entry name" value="NAC domain"/>
    <property type="match status" value="1"/>
</dbReference>
<evidence type="ECO:0000313" key="9">
    <source>
        <dbReference type="Proteomes" id="UP001345219"/>
    </source>
</evidence>
<proteinExistence type="predicted"/>
<name>A0AAN7K350_9MYRT</name>
<gene>
    <name evidence="8" type="ORF">SAY87_019017</name>
</gene>
<dbReference type="GO" id="GO:0006355">
    <property type="term" value="P:regulation of DNA-templated transcription"/>
    <property type="evidence" value="ECO:0007669"/>
    <property type="project" value="InterPro"/>
</dbReference>
<evidence type="ECO:0000313" key="8">
    <source>
        <dbReference type="EMBL" id="KAK4757716.1"/>
    </source>
</evidence>
<reference evidence="8 9" key="1">
    <citation type="journal article" date="2023" name="Hortic Res">
        <title>Pangenome of water caltrop reveals structural variations and asymmetric subgenome divergence after allopolyploidization.</title>
        <authorList>
            <person name="Zhang X."/>
            <person name="Chen Y."/>
            <person name="Wang L."/>
            <person name="Yuan Y."/>
            <person name="Fang M."/>
            <person name="Shi L."/>
            <person name="Lu R."/>
            <person name="Comes H.P."/>
            <person name="Ma Y."/>
            <person name="Chen Y."/>
            <person name="Huang G."/>
            <person name="Zhou Y."/>
            <person name="Zheng Z."/>
            <person name="Qiu Y."/>
        </authorList>
    </citation>
    <scope>NUCLEOTIDE SEQUENCE [LARGE SCALE GENOMIC DNA]</scope>
    <source>
        <tissue evidence="8">Roots</tissue>
    </source>
</reference>
<keyword evidence="3" id="KW-0238">DNA-binding</keyword>
<feature type="domain" description="NAC" evidence="7">
    <location>
        <begin position="5"/>
        <end position="168"/>
    </location>
</feature>
<dbReference type="EMBL" id="JAXIOK010000012">
    <property type="protein sequence ID" value="KAK4757716.1"/>
    <property type="molecule type" value="Genomic_DNA"/>
</dbReference>
<evidence type="ECO:0000256" key="3">
    <source>
        <dbReference type="ARBA" id="ARBA00023125"/>
    </source>
</evidence>
<sequence length="269" mass="30304">MDISSFPGLGFHPNNDQLLTHYLKNRIVERFHGKSQSAHSHIVPDIDLYTMHPRDIPLHFQTLTVLKSNGKQWVFFCARKEKYRNSKCSSRTVPNVGYWKITTKTKDVKSESTGKVIGSRNILTFYDQCGPKKTKTDWILHEYLLNASCLGYDSVAEMPFTVCRLYNKRSDTDPLACEDQSTGPANPEDGAHTSPGITDEQEIWNPLGEIQQLPDIGLDYNAGSFFGRGEYHDNNETDPFFGLPSSGYYDASGSGYPPYYTPSYGGPSY</sequence>
<dbReference type="GO" id="GO:0005634">
    <property type="term" value="C:nucleus"/>
    <property type="evidence" value="ECO:0007669"/>
    <property type="project" value="UniProtKB-SubCell"/>
</dbReference>
<accession>A0AAN7K350</accession>
<dbReference type="AlphaFoldDB" id="A0AAN7K350"/>
<feature type="region of interest" description="Disordered" evidence="6">
    <location>
        <begin position="174"/>
        <end position="199"/>
    </location>
</feature>
<evidence type="ECO:0000256" key="5">
    <source>
        <dbReference type="ARBA" id="ARBA00023242"/>
    </source>
</evidence>
<dbReference type="PROSITE" id="PS51005">
    <property type="entry name" value="NAC"/>
    <property type="match status" value="1"/>
</dbReference>
<comment type="subcellular location">
    <subcellularLocation>
        <location evidence="1">Nucleus</location>
    </subcellularLocation>
</comment>
<keyword evidence="5" id="KW-0539">Nucleus</keyword>
<protein>
    <recommendedName>
        <fullName evidence="7">NAC domain-containing protein</fullName>
    </recommendedName>
</protein>
<dbReference type="GO" id="GO:0003677">
    <property type="term" value="F:DNA binding"/>
    <property type="evidence" value="ECO:0007669"/>
    <property type="project" value="UniProtKB-KW"/>
</dbReference>
<dbReference type="PANTHER" id="PTHR31989">
    <property type="entry name" value="NAC DOMAIN-CONTAINING PROTEIN 82-RELATED"/>
    <property type="match status" value="1"/>
</dbReference>